<dbReference type="EMBL" id="BOLY01000001">
    <property type="protein sequence ID" value="GIZ37032.1"/>
    <property type="molecule type" value="Genomic_DNA"/>
</dbReference>
<evidence type="ECO:0000313" key="2">
    <source>
        <dbReference type="Proteomes" id="UP000825890"/>
    </source>
</evidence>
<sequence>MPATTPQELPPKFFTQDPTLGVLNPLWGKVRTRTRITLENHEDALRLGARYAIEELADLVATARPVIAIDTRHVSTRLTRAIDFVSEVYGVEREVVSREFEAAQRHFGVDKRKDLLALRRKRERRQRRGSSGEVSSGSVDAVASELAAHSDDFEIVELRSVEEVASILAGLSRRAWEERISVEECEEWIGKP</sequence>
<protein>
    <submittedName>
        <fullName evidence="1">Uncharacterized protein</fullName>
    </submittedName>
</protein>
<keyword evidence="2" id="KW-1185">Reference proteome</keyword>
<comment type="caution">
    <text evidence="1">The sequence shown here is derived from an EMBL/GenBank/DDBJ whole genome shotgun (WGS) entry which is preliminary data.</text>
</comment>
<dbReference type="Proteomes" id="UP000825890">
    <property type="component" value="Unassembled WGS sequence"/>
</dbReference>
<dbReference type="RefSeq" id="XP_044651519.1">
    <property type="nucleotide sequence ID" value="XM_044795584.1"/>
</dbReference>
<dbReference type="AlphaFoldDB" id="A0A9P3C5F4"/>
<organism evidence="1 2">
    <name type="scientific">Cercospora kikuchii</name>
    <dbReference type="NCBI Taxonomy" id="84275"/>
    <lineage>
        <taxon>Eukaryota</taxon>
        <taxon>Fungi</taxon>
        <taxon>Dikarya</taxon>
        <taxon>Ascomycota</taxon>
        <taxon>Pezizomycotina</taxon>
        <taxon>Dothideomycetes</taxon>
        <taxon>Dothideomycetidae</taxon>
        <taxon>Mycosphaerellales</taxon>
        <taxon>Mycosphaerellaceae</taxon>
        <taxon>Cercospora</taxon>
    </lineage>
</organism>
<evidence type="ECO:0000313" key="1">
    <source>
        <dbReference type="EMBL" id="GIZ37032.1"/>
    </source>
</evidence>
<reference evidence="1 2" key="1">
    <citation type="submission" date="2021-01" db="EMBL/GenBank/DDBJ databases">
        <title>Cercospora kikuchii MAFF 305040 whole genome shotgun sequence.</title>
        <authorList>
            <person name="Kashiwa T."/>
            <person name="Suzuki T."/>
        </authorList>
    </citation>
    <scope>NUCLEOTIDE SEQUENCE [LARGE SCALE GENOMIC DNA]</scope>
    <source>
        <strain evidence="1 2">MAFF 305040</strain>
    </source>
</reference>
<dbReference type="GeneID" id="68286070"/>
<accession>A0A9P3C5F4</accession>
<proteinExistence type="predicted"/>
<name>A0A9P3C5F4_9PEZI</name>
<gene>
    <name evidence="1" type="ORF">CKM354_000049500</name>
</gene>
<dbReference type="OrthoDB" id="3648444at2759"/>